<evidence type="ECO:0000256" key="1">
    <source>
        <dbReference type="SAM" id="MobiDB-lite"/>
    </source>
</evidence>
<feature type="compositionally biased region" description="Polar residues" evidence="1">
    <location>
        <begin position="37"/>
        <end position="47"/>
    </location>
</feature>
<proteinExistence type="predicted"/>
<dbReference type="AlphaFoldDB" id="A0A0J8VMI1"/>
<name>A0A0J8VMI1_9ENTR</name>
<dbReference type="EMBL" id="LFEJ01000015">
    <property type="protein sequence ID" value="KMV34222.1"/>
    <property type="molecule type" value="Genomic_DNA"/>
</dbReference>
<evidence type="ECO:0000313" key="3">
    <source>
        <dbReference type="Proteomes" id="UP000037315"/>
    </source>
</evidence>
<reference evidence="2 3" key="1">
    <citation type="submission" date="2015-06" db="EMBL/GenBank/DDBJ databases">
        <title>Genome sequencing of Cronobacter sp. strain DJ34 isolated from petroleum contaminated sludge of Duliajan Oil Fields, Assam, India.</title>
        <authorList>
            <person name="Pal S."/>
            <person name="Banerjee T.D."/>
            <person name="Roy A."/>
            <person name="Sar P."/>
            <person name="Kazy S.K."/>
        </authorList>
    </citation>
    <scope>NUCLEOTIDE SEQUENCE [LARGE SCALE GENOMIC DNA]</scope>
    <source>
        <strain evidence="2 3">DJ34</strain>
    </source>
</reference>
<organism evidence="2 3">
    <name type="scientific">Franconibacter pulveris</name>
    <dbReference type="NCBI Taxonomy" id="435910"/>
    <lineage>
        <taxon>Bacteria</taxon>
        <taxon>Pseudomonadati</taxon>
        <taxon>Pseudomonadota</taxon>
        <taxon>Gammaproteobacteria</taxon>
        <taxon>Enterobacterales</taxon>
        <taxon>Enterobacteriaceae</taxon>
        <taxon>Franconibacter</taxon>
    </lineage>
</organism>
<gene>
    <name evidence="2" type="ORF">ACH50_12480</name>
</gene>
<sequence length="59" mass="6758">MLQKSYSEKRLKRTGYFYLPLIGNTVFYTAVSVQGTNKGRNSVGQTHLSDKKTFAQERL</sequence>
<protein>
    <submittedName>
        <fullName evidence="2">Uncharacterized protein</fullName>
    </submittedName>
</protein>
<comment type="caution">
    <text evidence="2">The sequence shown here is derived from an EMBL/GenBank/DDBJ whole genome shotgun (WGS) entry which is preliminary data.</text>
</comment>
<evidence type="ECO:0000313" key="2">
    <source>
        <dbReference type="EMBL" id="KMV34222.1"/>
    </source>
</evidence>
<feature type="compositionally biased region" description="Basic and acidic residues" evidence="1">
    <location>
        <begin position="48"/>
        <end position="59"/>
    </location>
</feature>
<accession>A0A0J8VMI1</accession>
<keyword evidence="3" id="KW-1185">Reference proteome</keyword>
<feature type="region of interest" description="Disordered" evidence="1">
    <location>
        <begin position="37"/>
        <end position="59"/>
    </location>
</feature>
<dbReference type="PATRIC" id="fig|1656095.3.peg.2579"/>
<dbReference type="Proteomes" id="UP000037315">
    <property type="component" value="Unassembled WGS sequence"/>
</dbReference>